<dbReference type="InterPro" id="IPR038417">
    <property type="entry name" value="Alpga-gal_N_sf"/>
</dbReference>
<feature type="transmembrane region" description="Helical" evidence="5">
    <location>
        <begin position="692"/>
        <end position="714"/>
    </location>
</feature>
<dbReference type="InterPro" id="IPR050985">
    <property type="entry name" value="Alpha-glycosidase_related"/>
</dbReference>
<keyword evidence="5" id="KW-0472">Membrane</keyword>
<keyword evidence="3" id="KW-0378">Hydrolase</keyword>
<keyword evidence="5" id="KW-1133">Transmembrane helix</keyword>
<feature type="transmembrane region" description="Helical" evidence="5">
    <location>
        <begin position="817"/>
        <end position="835"/>
    </location>
</feature>
<dbReference type="InterPro" id="IPR013785">
    <property type="entry name" value="Aldolase_TIM"/>
</dbReference>
<dbReference type="GO" id="GO:0016052">
    <property type="term" value="P:carbohydrate catabolic process"/>
    <property type="evidence" value="ECO:0007669"/>
    <property type="project" value="InterPro"/>
</dbReference>
<dbReference type="Gene3D" id="2.70.98.60">
    <property type="entry name" value="alpha-galactosidase from lactobacil brevis"/>
    <property type="match status" value="1"/>
</dbReference>
<evidence type="ECO:0000313" key="8">
    <source>
        <dbReference type="Proteomes" id="UP000283569"/>
    </source>
</evidence>
<dbReference type="PANTHER" id="PTHR43053:SF3">
    <property type="entry name" value="ALPHA-GALACTOSIDASE C-RELATED"/>
    <property type="match status" value="1"/>
</dbReference>
<protein>
    <recommendedName>
        <fullName evidence="2">alpha-galactosidase</fullName>
        <ecNumber evidence="2">3.2.1.22</ecNumber>
    </recommendedName>
</protein>
<dbReference type="GO" id="GO:0004557">
    <property type="term" value="F:alpha-galactosidase activity"/>
    <property type="evidence" value="ECO:0007669"/>
    <property type="project" value="UniProtKB-EC"/>
</dbReference>
<dbReference type="PRINTS" id="PR00743">
    <property type="entry name" value="GLHYDRLASE36"/>
</dbReference>
<organism evidence="7 8">
    <name type="scientific">Gibberella intermedia</name>
    <name type="common">Bulb rot disease fungus</name>
    <name type="synonym">Fusarium proliferatum</name>
    <dbReference type="NCBI Taxonomy" id="948311"/>
    <lineage>
        <taxon>Eukaryota</taxon>
        <taxon>Fungi</taxon>
        <taxon>Dikarya</taxon>
        <taxon>Ascomycota</taxon>
        <taxon>Pezizomycotina</taxon>
        <taxon>Sordariomycetes</taxon>
        <taxon>Hypocreomycetidae</taxon>
        <taxon>Hypocreales</taxon>
        <taxon>Nectriaceae</taxon>
        <taxon>Fusarium</taxon>
        <taxon>Fusarium fujikuroi species complex</taxon>
    </lineage>
</organism>
<dbReference type="EMBL" id="MRDB01000048">
    <property type="protein sequence ID" value="RKL31409.1"/>
    <property type="molecule type" value="Genomic_DNA"/>
</dbReference>
<evidence type="ECO:0000256" key="2">
    <source>
        <dbReference type="ARBA" id="ARBA00012755"/>
    </source>
</evidence>
<proteinExistence type="predicted"/>
<keyword evidence="5" id="KW-0812">Transmembrane</keyword>
<reference evidence="7 8" key="1">
    <citation type="journal article" date="2018" name="Sci. Rep.">
        <title>Characterisation of pathogen-specific regions and novel effector candidates in Fusarium oxysporum f. sp. cepae.</title>
        <authorList>
            <person name="Armitage A.D."/>
            <person name="Taylor A."/>
            <person name="Sobczyk M.K."/>
            <person name="Baxter L."/>
            <person name="Greenfield B.P."/>
            <person name="Bates H.J."/>
            <person name="Wilson F."/>
            <person name="Jackson A.C."/>
            <person name="Ott S."/>
            <person name="Harrison R.J."/>
            <person name="Clarkson J.P."/>
        </authorList>
    </citation>
    <scope>NUCLEOTIDE SEQUENCE [LARGE SCALE GENOMIC DNA]</scope>
    <source>
        <strain evidence="7 8">Fp_A8</strain>
    </source>
</reference>
<comment type="catalytic activity">
    <reaction evidence="1">
        <text>Hydrolysis of terminal, non-reducing alpha-D-galactose residues in alpha-D-galactosides, including galactose oligosaccharides, galactomannans and galactolipids.</text>
        <dbReference type="EC" id="3.2.1.22"/>
    </reaction>
</comment>
<dbReference type="Gene3D" id="3.20.20.70">
    <property type="entry name" value="Aldolase class I"/>
    <property type="match status" value="1"/>
</dbReference>
<keyword evidence="4" id="KW-0326">Glycosidase</keyword>
<evidence type="ECO:0000313" key="7">
    <source>
        <dbReference type="EMBL" id="RKL31409.1"/>
    </source>
</evidence>
<evidence type="ECO:0000259" key="6">
    <source>
        <dbReference type="Pfam" id="PF16875"/>
    </source>
</evidence>
<evidence type="ECO:0000256" key="1">
    <source>
        <dbReference type="ARBA" id="ARBA00001255"/>
    </source>
</evidence>
<accession>A0A420SQ48</accession>
<feature type="transmembrane region" description="Helical" evidence="5">
    <location>
        <begin position="726"/>
        <end position="747"/>
    </location>
</feature>
<evidence type="ECO:0000256" key="3">
    <source>
        <dbReference type="ARBA" id="ARBA00022801"/>
    </source>
</evidence>
<dbReference type="CDD" id="cd14791">
    <property type="entry name" value="GH36"/>
    <property type="match status" value="1"/>
</dbReference>
<evidence type="ECO:0000256" key="4">
    <source>
        <dbReference type="ARBA" id="ARBA00023295"/>
    </source>
</evidence>
<dbReference type="EC" id="3.2.1.22" evidence="2"/>
<dbReference type="InterPro" id="IPR031704">
    <property type="entry name" value="Glyco_hydro_36_N"/>
</dbReference>
<dbReference type="SUPFAM" id="SSF51445">
    <property type="entry name" value="(Trans)glycosidases"/>
    <property type="match status" value="1"/>
</dbReference>
<dbReference type="Pfam" id="PF02065">
    <property type="entry name" value="Melibiase"/>
    <property type="match status" value="1"/>
</dbReference>
<feature type="transmembrane region" description="Helical" evidence="5">
    <location>
        <begin position="863"/>
        <end position="883"/>
    </location>
</feature>
<dbReference type="AlphaFoldDB" id="A0A420SQ48"/>
<dbReference type="PANTHER" id="PTHR43053">
    <property type="entry name" value="GLYCOSIDASE FAMILY 31"/>
    <property type="match status" value="1"/>
</dbReference>
<sequence length="1006" mass="112630">MADNPVFISWQTTSLTINFVKNEFGAICLYEILPLNHRHQKSASPLFASSELPIVSVRLNGEGNTNDKTAKSLVGGYLSSRLKYKSHQQSHDADMQRLDIHSEDERAGISVTAHLSVYRDVPVLRSEVTIRNESKSSDVIVTQISSLTIGGLTTRSNEWNKNYALRTATNSWFREAQWRKHSLPDIGIDKNGICELHDGHSGSQATYGLQNRGSFSTGSYLPMGILESESNSDTWAWQIEHNGSWRWEIGDYKDSVYIAAGGPTKADHDWRHTLCPGDSFTSPPVSLTRVSGCFQEAIRALNDYRRRIIRPHDDNKRLPIIFNDYMNCLMGDPDEDKIEALLDPVAQSGAEYFVIDAGWYADDSNWWDDVGLWEPSKRRFPSGFKTLMDKIKSKGLIPGLWLEPEVVGVRSVVGERLPEDAFFHENGQRVVERGRFQLDYRHPEVRAWMTSVIDRLVVHYGAGFFKFDYNIEVIQGTDAPGPSSAGANQLLHQRCYLDWVRSLLDKHPNLVIENCSSGAQRMDYAMLSVHSLQSTSDQQDPILYAAIAAALPTCVLPEQSASWAYPQPEWSDELNAFTVVNSLLGRVYLSGRIDRLSPSQMELIIEGMDVYKMIRQHLVTAHAIWPLGLPRWHDDWISLGLETDNGLYLSVWRRSGSCSMEIPLPKLAGSRNVQFPSAITSTLIELQETQTLFAATISVATIVAFHCYMGLANVASISSYVLNNEIAHGVIIIGMIPLLLLQLVLHVSEHTSTYTLGFVLLNWLFIVIKSALHKAGAAGFEKTLQRQSSLPVCGNHPGAMSYCMNYNIKIGFTHIKFSLIFVHVLTFLLFTDWALDTLHGFYEKDCPPKKCSLVRSLIKKKSLAILTAFLALVPMAFGLADLVRFYKGLRDRYTPEGGLPWSFGQVTAVAVWLPVVCKFLHYCVVKDGVQARIDKDEYVVSRRETAISELKSSEEPGLDNVSLIRPAVPGSKVEAEPIEMRASLDASAESLLMRPHAGWSPDMETP</sequence>
<name>A0A420SQ48_GIBIN</name>
<dbReference type="Proteomes" id="UP000283569">
    <property type="component" value="Unassembled WGS sequence"/>
</dbReference>
<feature type="domain" description="Glycosyl hydrolase family 36 N-terminal" evidence="6">
    <location>
        <begin position="76"/>
        <end position="184"/>
    </location>
</feature>
<dbReference type="InterPro" id="IPR017853">
    <property type="entry name" value="GH"/>
</dbReference>
<evidence type="ECO:0000256" key="5">
    <source>
        <dbReference type="SAM" id="Phobius"/>
    </source>
</evidence>
<dbReference type="Pfam" id="PF16875">
    <property type="entry name" value="Glyco_hydro_36N"/>
    <property type="match status" value="1"/>
</dbReference>
<feature type="transmembrane region" description="Helical" evidence="5">
    <location>
        <begin position="753"/>
        <end position="772"/>
    </location>
</feature>
<comment type="caution">
    <text evidence="7">The sequence shown here is derived from an EMBL/GenBank/DDBJ whole genome shotgun (WGS) entry which is preliminary data.</text>
</comment>
<dbReference type="InterPro" id="IPR002252">
    <property type="entry name" value="Glyco_hydro_36"/>
</dbReference>
<gene>
    <name evidence="7" type="ORF">BFJ72_g11043</name>
</gene>